<dbReference type="InterPro" id="IPR025582">
    <property type="entry name" value="YARHG_dom"/>
</dbReference>
<feature type="domain" description="YARHG" evidence="1">
    <location>
        <begin position="217"/>
        <end position="299"/>
    </location>
</feature>
<dbReference type="AlphaFoldDB" id="A0A364Y3V3"/>
<evidence type="ECO:0000259" key="1">
    <source>
        <dbReference type="SMART" id="SM01324"/>
    </source>
</evidence>
<name>A0A364Y3V3_9BACT</name>
<reference evidence="2 3" key="1">
    <citation type="submission" date="2018-06" db="EMBL/GenBank/DDBJ databases">
        <title>Chryseolinea flavus sp. nov., a member of the phylum Bacteroidetes isolated from soil.</title>
        <authorList>
            <person name="Li Y."/>
            <person name="Wang J."/>
        </authorList>
    </citation>
    <scope>NUCLEOTIDE SEQUENCE [LARGE SCALE GENOMIC DNA]</scope>
    <source>
        <strain evidence="2 3">SDU1-6</strain>
    </source>
</reference>
<proteinExistence type="predicted"/>
<gene>
    <name evidence="2" type="ORF">DQQ10_11535</name>
</gene>
<protein>
    <recommendedName>
        <fullName evidence="1">YARHG domain-containing protein</fullName>
    </recommendedName>
</protein>
<dbReference type="SMART" id="SM01324">
    <property type="entry name" value="YARHG"/>
    <property type="match status" value="1"/>
</dbReference>
<dbReference type="Proteomes" id="UP000251889">
    <property type="component" value="Unassembled WGS sequence"/>
</dbReference>
<dbReference type="Gene3D" id="1.20.58.1690">
    <property type="match status" value="1"/>
</dbReference>
<evidence type="ECO:0000313" key="3">
    <source>
        <dbReference type="Proteomes" id="UP000251889"/>
    </source>
</evidence>
<sequence length="310" mass="35198">MRKLKNRSVTNAKNLVTFNVFLLTITPKVNRYMKIRTFAPAFLIAALFFSCTSKEKTGSTATPVDSSTSAATPEMRAVKIDARKIGPEKSEEQIQIENAIEKLEANKNNPVVGYWVGAFGKNKINIAIAEIQDNKALGYTVCAGNFRPITGSVKNNSDSVYTFTMDEPGTDQYDGHFEFTIRTSSNQMKGTWSPFKKGAASAKTFVLHKTDFVYSTDHGIFEIASQRVLEESDVYDLALEELALMRNEIYARHGYSFKDKEMRAYFDTTAWYVPMGIDIRDNLTDVEVQNIDLIYVYEKYQEEHYDDYGR</sequence>
<dbReference type="OrthoDB" id="353549at2"/>
<dbReference type="InterPro" id="IPR038434">
    <property type="entry name" value="YARHG_sf"/>
</dbReference>
<comment type="caution">
    <text evidence="2">The sequence shown here is derived from an EMBL/GenBank/DDBJ whole genome shotgun (WGS) entry which is preliminary data.</text>
</comment>
<organism evidence="2 3">
    <name type="scientific">Pseudochryseolinea flava</name>
    <dbReference type="NCBI Taxonomy" id="2059302"/>
    <lineage>
        <taxon>Bacteria</taxon>
        <taxon>Pseudomonadati</taxon>
        <taxon>Bacteroidota</taxon>
        <taxon>Cytophagia</taxon>
        <taxon>Cytophagales</taxon>
        <taxon>Fulvivirgaceae</taxon>
        <taxon>Pseudochryseolinea</taxon>
    </lineage>
</organism>
<dbReference type="EMBL" id="QMFY01000005">
    <property type="protein sequence ID" value="RAW00868.1"/>
    <property type="molecule type" value="Genomic_DNA"/>
</dbReference>
<dbReference type="Pfam" id="PF13308">
    <property type="entry name" value="YARHG"/>
    <property type="match status" value="1"/>
</dbReference>
<evidence type="ECO:0000313" key="2">
    <source>
        <dbReference type="EMBL" id="RAW00868.1"/>
    </source>
</evidence>
<accession>A0A364Y3V3</accession>
<keyword evidence="3" id="KW-1185">Reference proteome</keyword>